<accession>V6TQ18</accession>
<reference evidence="2" key="1">
    <citation type="submission" date="2012-02" db="EMBL/GenBank/DDBJ databases">
        <title>Genome sequencing of Giardia lamblia Genotypes A2 and B isolates (DH and GS) and comparative analysis with the genomes of Genotypes A1 and E (WB and Pig).</title>
        <authorList>
            <person name="Adam R."/>
            <person name="Dahlstrom E."/>
            <person name="Martens C."/>
            <person name="Bruno D."/>
            <person name="Barbian K."/>
            <person name="Porcella S.F."/>
            <person name="Nash T."/>
        </authorList>
    </citation>
    <scope>NUCLEOTIDE SEQUENCE</scope>
    <source>
        <strain evidence="2">GS</strain>
    </source>
</reference>
<dbReference type="AlphaFoldDB" id="V6TQ18"/>
<dbReference type="VEuPathDB" id="GiardiaDB:QR46_3495"/>
<dbReference type="EMBL" id="AHHH01000223">
    <property type="protein sequence ID" value="ESU40452.1"/>
    <property type="molecule type" value="Genomic_DNA"/>
</dbReference>
<sequence>VGITEITRTSPRHLQHKATMVFVAALLLRTASNARCSGILTHMSTETKTFCIPLRSASDASDFRIEHALFSGATDGLSGDAMIRGSPLSWPRLAGSQRSCLPPLRWLWKGLPLHS</sequence>
<dbReference type="Proteomes" id="UP000018040">
    <property type="component" value="Unassembled WGS sequence"/>
</dbReference>
<organism evidence="1 2">
    <name type="scientific">Giardia intestinalis</name>
    <name type="common">Giardia lamblia</name>
    <dbReference type="NCBI Taxonomy" id="5741"/>
    <lineage>
        <taxon>Eukaryota</taxon>
        <taxon>Metamonada</taxon>
        <taxon>Diplomonadida</taxon>
        <taxon>Hexamitidae</taxon>
        <taxon>Giardiinae</taxon>
        <taxon>Giardia</taxon>
    </lineage>
</organism>
<gene>
    <name evidence="1" type="ORF">GSB_151262</name>
</gene>
<comment type="caution">
    <text evidence="1">The sequence shown here is derived from an EMBL/GenBank/DDBJ whole genome shotgun (WGS) entry which is preliminary data.</text>
</comment>
<name>V6TQ18_GIAIN</name>
<evidence type="ECO:0000313" key="2">
    <source>
        <dbReference type="Proteomes" id="UP000018040"/>
    </source>
</evidence>
<proteinExistence type="predicted"/>
<feature type="non-terminal residue" evidence="1">
    <location>
        <position position="1"/>
    </location>
</feature>
<protein>
    <submittedName>
        <fullName evidence="1">Flavohemoprotein</fullName>
    </submittedName>
</protein>
<evidence type="ECO:0000313" key="1">
    <source>
        <dbReference type="EMBL" id="ESU40452.1"/>
    </source>
</evidence>
<reference evidence="1 2" key="2">
    <citation type="journal article" date="2013" name="Genome Biol. Evol.">
        <title>Genome sequencing of Giardia lamblia genotypes A2 and B isolates (DH and GS) and comparative analysis with the genomes of genotypes A1 and E (WB and Pig).</title>
        <authorList>
            <person name="Adam R.D."/>
            <person name="Dahlstrom E.W."/>
            <person name="Martens C.A."/>
            <person name="Bruno D.P."/>
            <person name="Barbian K.D."/>
            <person name="Ricklefs S.M."/>
            <person name="Hernandez M.M."/>
            <person name="Narla N.P."/>
            <person name="Patel R.B."/>
            <person name="Porcella S.F."/>
            <person name="Nash T.E."/>
        </authorList>
    </citation>
    <scope>NUCLEOTIDE SEQUENCE [LARGE SCALE GENOMIC DNA]</scope>
    <source>
        <strain evidence="1 2">GS</strain>
    </source>
</reference>